<reference evidence="1" key="1">
    <citation type="submission" date="2011-04" db="EMBL/GenBank/DDBJ databases">
        <title>Evolution of plant cell wall degrading machinery underlies the functional diversity of forest fungi.</title>
        <authorList>
            <consortium name="US DOE Joint Genome Institute (JGI-PGF)"/>
            <person name="Eastwood D.C."/>
            <person name="Floudas D."/>
            <person name="Binder M."/>
            <person name="Majcherczyk A."/>
            <person name="Schneider P."/>
            <person name="Aerts A."/>
            <person name="Asiegbu F.O."/>
            <person name="Baker S.E."/>
            <person name="Barry K."/>
            <person name="Bendiksby M."/>
            <person name="Blumentritt M."/>
            <person name="Coutinho P.M."/>
            <person name="Cullen D."/>
            <person name="Cullen D."/>
            <person name="Gathman A."/>
            <person name="Goodell B."/>
            <person name="Henrissat B."/>
            <person name="Ihrmark K."/>
            <person name="Kauserud H."/>
            <person name="Kohler A."/>
            <person name="LaButti K."/>
            <person name="Lapidus A."/>
            <person name="Lavin J.L."/>
            <person name="Lee Y.-H."/>
            <person name="Lindquist E."/>
            <person name="Lilly W."/>
            <person name="Lucas S."/>
            <person name="Morin E."/>
            <person name="Murat C."/>
            <person name="Oguiza J.A."/>
            <person name="Park J."/>
            <person name="Pisabarro A.G."/>
            <person name="Riley R."/>
            <person name="Rosling A."/>
            <person name="Salamov A."/>
            <person name="Schmidt O."/>
            <person name="Schmutz J."/>
            <person name="Skrede I."/>
            <person name="Stenlid J."/>
            <person name="Wiebenga A."/>
            <person name="Xie X."/>
            <person name="Kues U."/>
            <person name="Hibbett D.S."/>
            <person name="Hoffmeister D."/>
            <person name="Hogberg N."/>
            <person name="Martin F."/>
            <person name="Grigoriev I.V."/>
            <person name="Watkinson S.C."/>
        </authorList>
    </citation>
    <scope>NUCLEOTIDE SEQUENCE</scope>
    <source>
        <strain evidence="1">S7.9</strain>
    </source>
</reference>
<dbReference type="HOGENOM" id="CLU_2628737_0_0_1"/>
<protein>
    <submittedName>
        <fullName evidence="1">Uncharacterized protein</fullName>
    </submittedName>
</protein>
<dbReference type="KEGG" id="sla:SERLADRAFT_388673"/>
<dbReference type="AlphaFoldDB" id="F8NUZ1"/>
<dbReference type="RefSeq" id="XP_007318068.1">
    <property type="nucleotide sequence ID" value="XM_007318006.1"/>
</dbReference>
<dbReference type="GeneID" id="18811346"/>
<sequence>MKSILTIAGKDSLACSTLASTVIPGSHDSVLDALNSSVSTGSIPKGLAKALSHLLVSLARSDALFGTLRHSNAPAIQL</sequence>
<dbReference type="OrthoDB" id="8922241at2759"/>
<dbReference type="EMBL" id="GL945433">
    <property type="protein sequence ID" value="EGO25946.1"/>
    <property type="molecule type" value="Genomic_DNA"/>
</dbReference>
<feature type="non-terminal residue" evidence="1">
    <location>
        <position position="78"/>
    </location>
</feature>
<gene>
    <name evidence="1" type="ORF">SERLADRAFT_388673</name>
</gene>
<name>F8NUZ1_SERL9</name>
<dbReference type="Proteomes" id="UP000008064">
    <property type="component" value="Unassembled WGS sequence"/>
</dbReference>
<accession>F8NUZ1</accession>
<evidence type="ECO:0000313" key="1">
    <source>
        <dbReference type="EMBL" id="EGO25946.1"/>
    </source>
</evidence>
<organism>
    <name type="scientific">Serpula lacrymans var. lacrymans (strain S7.9)</name>
    <name type="common">Dry rot fungus</name>
    <dbReference type="NCBI Taxonomy" id="578457"/>
    <lineage>
        <taxon>Eukaryota</taxon>
        <taxon>Fungi</taxon>
        <taxon>Dikarya</taxon>
        <taxon>Basidiomycota</taxon>
        <taxon>Agaricomycotina</taxon>
        <taxon>Agaricomycetes</taxon>
        <taxon>Agaricomycetidae</taxon>
        <taxon>Boletales</taxon>
        <taxon>Coniophorineae</taxon>
        <taxon>Serpulaceae</taxon>
        <taxon>Serpula</taxon>
    </lineage>
</organism>
<proteinExistence type="predicted"/>